<evidence type="ECO:0000256" key="3">
    <source>
        <dbReference type="ARBA" id="ARBA00022598"/>
    </source>
</evidence>
<dbReference type="NCBIfam" id="TIGR00392">
    <property type="entry name" value="ileS"/>
    <property type="match status" value="1"/>
</dbReference>
<comment type="subunit">
    <text evidence="12">Monomer.</text>
</comment>
<dbReference type="GO" id="GO:0006428">
    <property type="term" value="P:isoleucyl-tRNA aminoacylation"/>
    <property type="evidence" value="ECO:0007669"/>
    <property type="project" value="UniProtKB-UniRule"/>
</dbReference>
<keyword evidence="6 12" id="KW-0862">Zinc</keyword>
<dbReference type="SUPFAM" id="SSF50677">
    <property type="entry name" value="ValRS/IleRS/LeuRS editing domain"/>
    <property type="match status" value="1"/>
</dbReference>
<keyword evidence="8 12" id="KW-0648">Protein biosynthesis</keyword>
<comment type="function">
    <text evidence="10 12">Catalyzes the attachment of isoleucine to tRNA(Ile). As IleRS can inadvertently accommodate and process structurally similar amino acids such as valine, to avoid such errors it has two additional distinct tRNA(Ile)-dependent editing activities. One activity is designated as 'pretransfer' editing and involves the hydrolysis of activated Val-AMP. The other activity is designated 'posttransfer' editing and involves deacylation of mischarged Val-tRNA(Ile).</text>
</comment>
<feature type="domain" description="Aminoacyl-tRNA synthetase class Ia" evidence="13">
    <location>
        <begin position="31"/>
        <end position="657"/>
    </location>
</feature>
<comment type="subcellular location">
    <subcellularLocation>
        <location evidence="12">Cytoplasm</location>
    </subcellularLocation>
</comment>
<dbReference type="Proteomes" id="UP000253941">
    <property type="component" value="Unassembled WGS sequence"/>
</dbReference>
<dbReference type="CDD" id="cd07960">
    <property type="entry name" value="Anticodon_Ia_Ile_BEm"/>
    <property type="match status" value="1"/>
</dbReference>
<evidence type="ECO:0000259" key="13">
    <source>
        <dbReference type="Pfam" id="PF00133"/>
    </source>
</evidence>
<dbReference type="InterPro" id="IPR050081">
    <property type="entry name" value="Ile-tRNA_ligase"/>
</dbReference>
<evidence type="ECO:0000256" key="2">
    <source>
        <dbReference type="ARBA" id="ARBA00022490"/>
    </source>
</evidence>
<dbReference type="FunFam" id="3.40.50.620:FF:000042">
    <property type="entry name" value="Isoleucine--tRNA ligase"/>
    <property type="match status" value="1"/>
</dbReference>
<feature type="binding site" evidence="12">
    <location>
        <position position="916"/>
    </location>
    <ligand>
        <name>Zn(2+)</name>
        <dbReference type="ChEBI" id="CHEBI:29105"/>
    </ligand>
</feature>
<evidence type="ECO:0000256" key="12">
    <source>
        <dbReference type="HAMAP-Rule" id="MF_02002"/>
    </source>
</evidence>
<dbReference type="PANTHER" id="PTHR42765:SF1">
    <property type="entry name" value="ISOLEUCINE--TRNA LIGASE, MITOCHONDRIAL"/>
    <property type="match status" value="1"/>
</dbReference>
<dbReference type="SUPFAM" id="SSF47323">
    <property type="entry name" value="Anticodon-binding domain of a subclass of class I aminoacyl-tRNA synthetases"/>
    <property type="match status" value="1"/>
</dbReference>
<keyword evidence="3 12" id="KW-0436">Ligase</keyword>
<keyword evidence="9 12" id="KW-0030">Aminoacyl-tRNA synthetase</keyword>
<dbReference type="EC" id="6.1.1.5" evidence="12"/>
<dbReference type="GO" id="GO:0002161">
    <property type="term" value="F:aminoacyl-tRNA deacylase activity"/>
    <property type="evidence" value="ECO:0007669"/>
    <property type="project" value="InterPro"/>
</dbReference>
<evidence type="ECO:0000256" key="6">
    <source>
        <dbReference type="ARBA" id="ARBA00022833"/>
    </source>
</evidence>
<dbReference type="InterPro" id="IPR014729">
    <property type="entry name" value="Rossmann-like_a/b/a_fold"/>
</dbReference>
<dbReference type="Gene3D" id="1.10.10.830">
    <property type="entry name" value="Ile-tRNA synthetase CP2 domain-like"/>
    <property type="match status" value="1"/>
</dbReference>
<protein>
    <recommendedName>
        <fullName evidence="12">Isoleucine--tRNA ligase</fullName>
        <ecNumber evidence="12">6.1.1.5</ecNumber>
    </recommendedName>
    <alternativeName>
        <fullName evidence="12">Isoleucyl-tRNA synthetase</fullName>
        <shortName evidence="12">IleRS</shortName>
    </alternativeName>
</protein>
<organism evidence="16 17">
    <name type="scientific">Ferruginivarius sediminum</name>
    <dbReference type="NCBI Taxonomy" id="2661937"/>
    <lineage>
        <taxon>Bacteria</taxon>
        <taxon>Pseudomonadati</taxon>
        <taxon>Pseudomonadota</taxon>
        <taxon>Alphaproteobacteria</taxon>
        <taxon>Rhodospirillales</taxon>
        <taxon>Rhodospirillaceae</taxon>
        <taxon>Ferruginivarius</taxon>
    </lineage>
</organism>
<sequence>MSVDYKSTVFLPRADSFPMRARLPQREPETLRAWEDMDLFAKVREVSEGREKYILHDGPPYANGHLHMGHALNKILKDVINRGMQMLGYDAHYVPGWDCHGLPIEWKVEEGYRAQGRDKDKVPVTEFRRECREFADKWIGIQIEEFKRLGVLGNWEKPYTTMSYDAEAQIVRELGKFLVGGGLYRGARPVLWSVAEKTALADAEVEYHDHTSHTIWVRFPVVQAGAPALDGARILIWTTTPWTIPGNRAVAFSPNSTYVVIQVKAAGENDLVVPGERLAVAKDLLEQVAHDAKLTDYEVVAELSAAELEGTVCAHPLRGQGYEFDVPVLPGDFVTMEQGTGFVHVGPGHGTDDWLLARKHGLEIPENVDDDSVFRDNVPLFAGTRIYKPDGKEGDANARIIEVLKGAGALMQQGRQRHSYPHSWRSKAPLIHRVTPQWFISMDTNGLRDKALAAIDETDFYPPAGKARLRSMIETRPDWCVSRQRWWGVPLPLFVDRKTGEPLRDPAVIERIAQAFEQEGGDAWFDSDPKRFLGDDYDPADYEQVRDIVEVWFDSGSTHAFVLEARPELKWPASLYLEGSDQHRGWFHTSLLESAGTRGRAPFDGVLTHGFVLDAKGHKMSKSLGNVIAPQDVMSEKGADILRLWVVASDYSEDLRIGEEILRYQVDAYRRLRNTLRYLIGNLADFAGEERLPESEMPELERWVLHRMAELDSVVREGCRRYDYMTIYRELYHFCAVDLSAFYFDVRKDSLYCDRPDSTRRRACRTVLDKLFDCLTAWLAPITCFTAEEAWWARGGGPEESVHLRTFPEVPAGWRDAGLQAKWDKVRRVRRVVTGALELERAEKRIGSSLQAHPTVHIADSELAEAVADVDLAEICITSAVTVSGEPAPAGAFTLDDVPGVAVVPELAEGSKCQRCWQVLPDVGRDAAAPDTCGRCADAVKHLGVAVG</sequence>
<comment type="similarity">
    <text evidence="1 12">Belongs to the class-I aminoacyl-tRNA synthetase family. IleS type 1 subfamily.</text>
</comment>
<dbReference type="Pfam" id="PF06827">
    <property type="entry name" value="zf-FPG_IleRS"/>
    <property type="match status" value="1"/>
</dbReference>
<dbReference type="InterPro" id="IPR002301">
    <property type="entry name" value="Ile-tRNA-ligase"/>
</dbReference>
<dbReference type="InterPro" id="IPR033708">
    <property type="entry name" value="Anticodon_Ile_BEm"/>
</dbReference>
<comment type="domain">
    <text evidence="12">IleRS has two distinct active sites: one for aminoacylation and one for editing. The misactivated valine is translocated from the active site to the editing site, which sterically excludes the correctly activated isoleucine. The single editing site contains two valyl binding pockets, one specific for each substrate (Val-AMP or Val-tRNA(Ile)).</text>
</comment>
<keyword evidence="2 12" id="KW-0963">Cytoplasm</keyword>
<feature type="binding site" evidence="12">
    <location>
        <position position="578"/>
    </location>
    <ligand>
        <name>L-isoleucyl-5'-AMP</name>
        <dbReference type="ChEBI" id="CHEBI:178002"/>
    </ligand>
</feature>
<keyword evidence="5 12" id="KW-0547">Nucleotide-binding</keyword>
<evidence type="ECO:0000313" key="16">
    <source>
        <dbReference type="EMBL" id="RDD60507.1"/>
    </source>
</evidence>
<evidence type="ECO:0000256" key="10">
    <source>
        <dbReference type="ARBA" id="ARBA00025217"/>
    </source>
</evidence>
<comment type="caution">
    <text evidence="16">The sequence shown here is derived from an EMBL/GenBank/DDBJ whole genome shotgun (WGS) entry which is preliminary data.</text>
</comment>
<dbReference type="GO" id="GO:0005524">
    <property type="term" value="F:ATP binding"/>
    <property type="evidence" value="ECO:0007669"/>
    <property type="project" value="UniProtKB-UniRule"/>
</dbReference>
<dbReference type="Gene3D" id="1.10.730.20">
    <property type="match status" value="1"/>
</dbReference>
<dbReference type="GO" id="GO:0008270">
    <property type="term" value="F:zinc ion binding"/>
    <property type="evidence" value="ECO:0007669"/>
    <property type="project" value="UniProtKB-UniRule"/>
</dbReference>
<dbReference type="GO" id="GO:0004822">
    <property type="term" value="F:isoleucine-tRNA ligase activity"/>
    <property type="evidence" value="ECO:0007669"/>
    <property type="project" value="UniProtKB-UniRule"/>
</dbReference>
<proteinExistence type="inferred from homology"/>
<dbReference type="InterPro" id="IPR001412">
    <property type="entry name" value="aa-tRNA-synth_I_CS"/>
</dbReference>
<dbReference type="PROSITE" id="PS00178">
    <property type="entry name" value="AA_TRNA_LIGASE_I"/>
    <property type="match status" value="1"/>
</dbReference>
<name>A0A369T8K3_9PROT</name>
<comment type="catalytic activity">
    <reaction evidence="11 12">
        <text>tRNA(Ile) + L-isoleucine + ATP = L-isoleucyl-tRNA(Ile) + AMP + diphosphate</text>
        <dbReference type="Rhea" id="RHEA:11060"/>
        <dbReference type="Rhea" id="RHEA-COMP:9666"/>
        <dbReference type="Rhea" id="RHEA-COMP:9695"/>
        <dbReference type="ChEBI" id="CHEBI:30616"/>
        <dbReference type="ChEBI" id="CHEBI:33019"/>
        <dbReference type="ChEBI" id="CHEBI:58045"/>
        <dbReference type="ChEBI" id="CHEBI:78442"/>
        <dbReference type="ChEBI" id="CHEBI:78528"/>
        <dbReference type="ChEBI" id="CHEBI:456215"/>
        <dbReference type="EC" id="6.1.1.5"/>
    </reaction>
</comment>
<comment type="cofactor">
    <cofactor evidence="12">
        <name>Zn(2+)</name>
        <dbReference type="ChEBI" id="CHEBI:29105"/>
    </cofactor>
    <text evidence="12">Binds 1 zinc ion per subunit.</text>
</comment>
<dbReference type="Gene3D" id="3.40.50.620">
    <property type="entry name" value="HUPs"/>
    <property type="match status" value="2"/>
</dbReference>
<evidence type="ECO:0000256" key="5">
    <source>
        <dbReference type="ARBA" id="ARBA00022741"/>
    </source>
</evidence>
<feature type="binding site" evidence="12">
    <location>
        <position position="913"/>
    </location>
    <ligand>
        <name>Zn(2+)</name>
        <dbReference type="ChEBI" id="CHEBI:29105"/>
    </ligand>
</feature>
<dbReference type="PRINTS" id="PR00984">
    <property type="entry name" value="TRNASYNTHILE"/>
</dbReference>
<dbReference type="InterPro" id="IPR013155">
    <property type="entry name" value="M/V/L/I-tRNA-synth_anticd-bd"/>
</dbReference>
<dbReference type="InterPro" id="IPR009080">
    <property type="entry name" value="tRNAsynth_Ia_anticodon-bd"/>
</dbReference>
<evidence type="ECO:0000256" key="8">
    <source>
        <dbReference type="ARBA" id="ARBA00022917"/>
    </source>
</evidence>
<dbReference type="GO" id="GO:0005829">
    <property type="term" value="C:cytosol"/>
    <property type="evidence" value="ECO:0007669"/>
    <property type="project" value="TreeGrafter"/>
</dbReference>
<evidence type="ECO:0000256" key="1">
    <source>
        <dbReference type="ARBA" id="ARBA00006887"/>
    </source>
</evidence>
<evidence type="ECO:0000256" key="11">
    <source>
        <dbReference type="ARBA" id="ARBA00048359"/>
    </source>
</evidence>
<dbReference type="EMBL" id="QPMH01000025">
    <property type="protein sequence ID" value="RDD60507.1"/>
    <property type="molecule type" value="Genomic_DNA"/>
</dbReference>
<dbReference type="InterPro" id="IPR009008">
    <property type="entry name" value="Val/Leu/Ile-tRNA-synth_edit"/>
</dbReference>
<feature type="binding site" evidence="12">
    <location>
        <position position="936"/>
    </location>
    <ligand>
        <name>Zn(2+)</name>
        <dbReference type="ChEBI" id="CHEBI:29105"/>
    </ligand>
</feature>
<dbReference type="InterPro" id="IPR023585">
    <property type="entry name" value="Ile-tRNA-ligase_type1"/>
</dbReference>
<dbReference type="RefSeq" id="WP_114583535.1">
    <property type="nucleotide sequence ID" value="NZ_QPMH01000025.1"/>
</dbReference>
<dbReference type="Pfam" id="PF00133">
    <property type="entry name" value="tRNA-synt_1"/>
    <property type="match status" value="1"/>
</dbReference>
<keyword evidence="4 12" id="KW-0479">Metal-binding</keyword>
<dbReference type="GO" id="GO:0000049">
    <property type="term" value="F:tRNA binding"/>
    <property type="evidence" value="ECO:0007669"/>
    <property type="project" value="InterPro"/>
</dbReference>
<dbReference type="InterPro" id="IPR010663">
    <property type="entry name" value="Znf_FPG/IleRS"/>
</dbReference>
<reference evidence="16 17" key="1">
    <citation type="submission" date="2018-07" db="EMBL/GenBank/DDBJ databases">
        <title>Venubactetium sediminum gen. nov., sp. nov., isolated from a marine solar saltern.</title>
        <authorList>
            <person name="Wang S."/>
        </authorList>
    </citation>
    <scope>NUCLEOTIDE SEQUENCE [LARGE SCALE GENOMIC DNA]</scope>
    <source>
        <strain evidence="16 17">WD2A32</strain>
    </source>
</reference>
<evidence type="ECO:0000256" key="9">
    <source>
        <dbReference type="ARBA" id="ARBA00023146"/>
    </source>
</evidence>
<evidence type="ECO:0000259" key="14">
    <source>
        <dbReference type="Pfam" id="PF06827"/>
    </source>
</evidence>
<dbReference type="InterPro" id="IPR002300">
    <property type="entry name" value="aa-tRNA-synth_Ia"/>
</dbReference>
<feature type="short sequence motif" description="'KMSKS' region" evidence="12">
    <location>
        <begin position="619"/>
        <end position="623"/>
    </location>
</feature>
<feature type="binding site" evidence="12">
    <location>
        <position position="933"/>
    </location>
    <ligand>
        <name>Zn(2+)</name>
        <dbReference type="ChEBI" id="CHEBI:29105"/>
    </ligand>
</feature>
<gene>
    <name evidence="12" type="primary">ileS</name>
    <name evidence="16" type="ORF">DRB17_17555</name>
</gene>
<feature type="domain" description="Methionyl/Valyl/Leucyl/Isoleucyl-tRNA synthetase anticodon-binding" evidence="15">
    <location>
        <begin position="701"/>
        <end position="852"/>
    </location>
</feature>
<dbReference type="Pfam" id="PF08264">
    <property type="entry name" value="Anticodon_1"/>
    <property type="match status" value="1"/>
</dbReference>
<dbReference type="SUPFAM" id="SSF52374">
    <property type="entry name" value="Nucleotidylyl transferase"/>
    <property type="match status" value="1"/>
</dbReference>
<dbReference type="AlphaFoldDB" id="A0A369T8K3"/>
<evidence type="ECO:0000256" key="7">
    <source>
        <dbReference type="ARBA" id="ARBA00022840"/>
    </source>
</evidence>
<evidence type="ECO:0000259" key="15">
    <source>
        <dbReference type="Pfam" id="PF08264"/>
    </source>
</evidence>
<keyword evidence="7 12" id="KW-0067">ATP-binding</keyword>
<dbReference type="HAMAP" id="MF_02002">
    <property type="entry name" value="Ile_tRNA_synth_type1"/>
    <property type="match status" value="1"/>
</dbReference>
<feature type="short sequence motif" description="'HIGH' region" evidence="12">
    <location>
        <begin position="60"/>
        <end position="70"/>
    </location>
</feature>
<evidence type="ECO:0000256" key="4">
    <source>
        <dbReference type="ARBA" id="ARBA00022723"/>
    </source>
</evidence>
<feature type="domain" description="Zinc finger FPG/IleRS-type" evidence="14">
    <location>
        <begin position="910"/>
        <end position="938"/>
    </location>
</feature>
<accession>A0A369T8K3</accession>
<dbReference type="Gene3D" id="3.90.740.10">
    <property type="entry name" value="Valyl/Leucyl/Isoleucyl-tRNA synthetase, editing domain"/>
    <property type="match status" value="1"/>
</dbReference>
<keyword evidence="17" id="KW-1185">Reference proteome</keyword>
<feature type="binding site" evidence="12">
    <location>
        <position position="622"/>
    </location>
    <ligand>
        <name>ATP</name>
        <dbReference type="ChEBI" id="CHEBI:30616"/>
    </ligand>
</feature>
<evidence type="ECO:0000313" key="17">
    <source>
        <dbReference type="Proteomes" id="UP000253941"/>
    </source>
</evidence>
<dbReference type="PANTHER" id="PTHR42765">
    <property type="entry name" value="SOLEUCYL-TRNA SYNTHETASE"/>
    <property type="match status" value="1"/>
</dbReference>